<evidence type="ECO:0000256" key="7">
    <source>
        <dbReference type="ARBA" id="ARBA00023180"/>
    </source>
</evidence>
<keyword evidence="12" id="KW-1185">Reference proteome</keyword>
<dbReference type="Proteomes" id="UP000557268">
    <property type="component" value="Unassembled WGS sequence"/>
</dbReference>
<dbReference type="AlphaFoldDB" id="A0A7K5W6B1"/>
<dbReference type="InterPro" id="IPR000276">
    <property type="entry name" value="GPCR_Rhodpsn"/>
</dbReference>
<dbReference type="PANTHER" id="PTHR24232">
    <property type="entry name" value="G-PROTEIN COUPLED RECEPTOR"/>
    <property type="match status" value="1"/>
</dbReference>
<feature type="transmembrane region" description="Helical" evidence="9">
    <location>
        <begin position="130"/>
        <end position="148"/>
    </location>
</feature>
<protein>
    <submittedName>
        <fullName evidence="11">LPAR6 protein</fullName>
    </submittedName>
</protein>
<keyword evidence="2 9" id="KW-0812">Transmembrane</keyword>
<feature type="transmembrane region" description="Helical" evidence="9">
    <location>
        <begin position="168"/>
        <end position="192"/>
    </location>
</feature>
<keyword evidence="4" id="KW-0297">G-protein coupled receptor</keyword>
<dbReference type="PANTHER" id="PTHR24232:SF83">
    <property type="entry name" value="GENE 5127-RELATED"/>
    <property type="match status" value="1"/>
</dbReference>
<proteinExistence type="predicted"/>
<evidence type="ECO:0000256" key="1">
    <source>
        <dbReference type="ARBA" id="ARBA00004141"/>
    </source>
</evidence>
<dbReference type="Pfam" id="PF00001">
    <property type="entry name" value="7tm_1"/>
    <property type="match status" value="1"/>
</dbReference>
<dbReference type="Gene3D" id="1.20.1070.10">
    <property type="entry name" value="Rhodopsin 7-helix transmembrane proteins"/>
    <property type="match status" value="1"/>
</dbReference>
<dbReference type="EMBL" id="VYXD01002879">
    <property type="protein sequence ID" value="NWU35029.1"/>
    <property type="molecule type" value="Genomic_DNA"/>
</dbReference>
<dbReference type="GO" id="GO:0007200">
    <property type="term" value="P:phospholipase C-activating G protein-coupled receptor signaling pathway"/>
    <property type="evidence" value="ECO:0007669"/>
    <property type="project" value="TreeGrafter"/>
</dbReference>
<evidence type="ECO:0000256" key="2">
    <source>
        <dbReference type="ARBA" id="ARBA00022692"/>
    </source>
</evidence>
<evidence type="ECO:0000256" key="8">
    <source>
        <dbReference type="ARBA" id="ARBA00023224"/>
    </source>
</evidence>
<evidence type="ECO:0000256" key="6">
    <source>
        <dbReference type="ARBA" id="ARBA00023170"/>
    </source>
</evidence>
<dbReference type="GO" id="GO:0035025">
    <property type="term" value="P:positive regulation of Rho protein signal transduction"/>
    <property type="evidence" value="ECO:0007669"/>
    <property type="project" value="TreeGrafter"/>
</dbReference>
<feature type="transmembrane region" description="Helical" evidence="9">
    <location>
        <begin position="12"/>
        <end position="38"/>
    </location>
</feature>
<evidence type="ECO:0000313" key="12">
    <source>
        <dbReference type="Proteomes" id="UP000557268"/>
    </source>
</evidence>
<dbReference type="PROSITE" id="PS50262">
    <property type="entry name" value="G_PROTEIN_RECEP_F1_2"/>
    <property type="match status" value="1"/>
</dbReference>
<feature type="non-terminal residue" evidence="11">
    <location>
        <position position="1"/>
    </location>
</feature>
<accession>A0A7K5W6B1</accession>
<keyword evidence="6" id="KW-0675">Receptor</keyword>
<feature type="non-terminal residue" evidence="11">
    <location>
        <position position="201"/>
    </location>
</feature>
<keyword evidence="5 9" id="KW-0472">Membrane</keyword>
<dbReference type="InterPro" id="IPR017452">
    <property type="entry name" value="GPCR_Rhodpsn_7TM"/>
</dbReference>
<keyword evidence="7" id="KW-0325">Glycoprotein</keyword>
<evidence type="ECO:0000256" key="4">
    <source>
        <dbReference type="ARBA" id="ARBA00023040"/>
    </source>
</evidence>
<gene>
    <name evidence="11" type="primary">Lpar6_0</name>
    <name evidence="11" type="ORF">HYLPRA_R11436</name>
</gene>
<sequence length="201" mass="21855">MKDLRRYLALKYIQYLVLSSSNAVSTLLGLLGSAYTMILLQSAKVSSKSTAVLISSLAQADILVFLSLVSDVVSGSFGVSPAASALARILLTANSHMSCVLLSCVAFEAYLITFLPLESRSLRTVRNARLISRVIWMLVAAECSLFLVDDHLRASSSSGLLFQLSGAAAALLRSLSYILGILLRIINVYIYYKIFFSMSPR</sequence>
<reference evidence="11 12" key="1">
    <citation type="submission" date="2019-09" db="EMBL/GenBank/DDBJ databases">
        <title>Bird 10,000 Genomes (B10K) Project - Family phase.</title>
        <authorList>
            <person name="Zhang G."/>
        </authorList>
    </citation>
    <scope>NUCLEOTIDE SEQUENCE [LARGE SCALE GENOMIC DNA]</scope>
    <source>
        <strain evidence="11">B10K-DU-001-70</strain>
        <tissue evidence="11">Muscle</tissue>
    </source>
</reference>
<comment type="subcellular location">
    <subcellularLocation>
        <location evidence="1">Membrane</location>
        <topology evidence="1">Multi-pass membrane protein</topology>
    </subcellularLocation>
</comment>
<evidence type="ECO:0000259" key="10">
    <source>
        <dbReference type="PROSITE" id="PS50262"/>
    </source>
</evidence>
<evidence type="ECO:0000256" key="9">
    <source>
        <dbReference type="SAM" id="Phobius"/>
    </source>
</evidence>
<organism evidence="11 12">
    <name type="scientific">Hylia prasina</name>
    <name type="common">green hylia</name>
    <dbReference type="NCBI Taxonomy" id="208073"/>
    <lineage>
        <taxon>Eukaryota</taxon>
        <taxon>Metazoa</taxon>
        <taxon>Chordata</taxon>
        <taxon>Craniata</taxon>
        <taxon>Vertebrata</taxon>
        <taxon>Euteleostomi</taxon>
        <taxon>Archelosauria</taxon>
        <taxon>Archosauria</taxon>
        <taxon>Dinosauria</taxon>
        <taxon>Saurischia</taxon>
        <taxon>Theropoda</taxon>
        <taxon>Coelurosauria</taxon>
        <taxon>Aves</taxon>
        <taxon>Neognathae</taxon>
        <taxon>Neoaves</taxon>
        <taxon>Telluraves</taxon>
        <taxon>Australaves</taxon>
        <taxon>Passeriformes</taxon>
        <taxon>Sylvioidea</taxon>
        <taxon>Sylviidae</taxon>
        <taxon>Acrocephalinae</taxon>
        <taxon>Hylia</taxon>
    </lineage>
</organism>
<comment type="caution">
    <text evidence="11">The sequence shown here is derived from an EMBL/GenBank/DDBJ whole genome shotgun (WGS) entry which is preliminary data.</text>
</comment>
<evidence type="ECO:0000313" key="11">
    <source>
        <dbReference type="EMBL" id="NWU35029.1"/>
    </source>
</evidence>
<evidence type="ECO:0000256" key="3">
    <source>
        <dbReference type="ARBA" id="ARBA00022989"/>
    </source>
</evidence>
<dbReference type="GO" id="GO:0005886">
    <property type="term" value="C:plasma membrane"/>
    <property type="evidence" value="ECO:0007669"/>
    <property type="project" value="TreeGrafter"/>
</dbReference>
<feature type="transmembrane region" description="Helical" evidence="9">
    <location>
        <begin position="89"/>
        <end position="110"/>
    </location>
</feature>
<keyword evidence="3 9" id="KW-1133">Transmembrane helix</keyword>
<feature type="domain" description="G-protein coupled receptors family 1 profile" evidence="10">
    <location>
        <begin position="32"/>
        <end position="201"/>
    </location>
</feature>
<dbReference type="GO" id="GO:0004930">
    <property type="term" value="F:G protein-coupled receptor activity"/>
    <property type="evidence" value="ECO:0007669"/>
    <property type="project" value="UniProtKB-KW"/>
</dbReference>
<keyword evidence="8" id="KW-0807">Transducer</keyword>
<dbReference type="SUPFAM" id="SSF81321">
    <property type="entry name" value="Family A G protein-coupled receptor-like"/>
    <property type="match status" value="1"/>
</dbReference>
<name>A0A7K5W6B1_9SYLV</name>
<evidence type="ECO:0000256" key="5">
    <source>
        <dbReference type="ARBA" id="ARBA00023136"/>
    </source>
</evidence>